<gene>
    <name evidence="2" type="ORF">HJG44_13725</name>
</gene>
<keyword evidence="3" id="KW-1185">Reference proteome</keyword>
<dbReference type="RefSeq" id="WP_171218892.1">
    <property type="nucleotide sequence ID" value="NZ_JABEPP010000003.1"/>
</dbReference>
<dbReference type="InterPro" id="IPR052919">
    <property type="entry name" value="TA_system_RNase"/>
</dbReference>
<proteinExistence type="predicted"/>
<comment type="caution">
    <text evidence="2">The sequence shown here is derived from an EMBL/GenBank/DDBJ whole genome shotgun (WGS) entry which is preliminary data.</text>
</comment>
<dbReference type="Gene3D" id="3.40.50.1010">
    <property type="entry name" value="5'-nuclease"/>
    <property type="match status" value="1"/>
</dbReference>
<dbReference type="InterPro" id="IPR002716">
    <property type="entry name" value="PIN_dom"/>
</dbReference>
<dbReference type="PANTHER" id="PTHR36173:SF2">
    <property type="entry name" value="RIBONUCLEASE VAPC16"/>
    <property type="match status" value="1"/>
</dbReference>
<organism evidence="2 3">
    <name type="scientific">Enterovirga aerilata</name>
    <dbReference type="NCBI Taxonomy" id="2730920"/>
    <lineage>
        <taxon>Bacteria</taxon>
        <taxon>Pseudomonadati</taxon>
        <taxon>Pseudomonadota</taxon>
        <taxon>Alphaproteobacteria</taxon>
        <taxon>Hyphomicrobiales</taxon>
        <taxon>Methylobacteriaceae</taxon>
        <taxon>Enterovirga</taxon>
    </lineage>
</organism>
<dbReference type="InterPro" id="IPR041705">
    <property type="entry name" value="PIN_Sll0205"/>
</dbReference>
<dbReference type="AlphaFoldDB" id="A0A849I241"/>
<dbReference type="PANTHER" id="PTHR36173">
    <property type="entry name" value="RIBONUCLEASE VAPC16-RELATED"/>
    <property type="match status" value="1"/>
</dbReference>
<dbReference type="Pfam" id="PF01850">
    <property type="entry name" value="PIN"/>
    <property type="match status" value="1"/>
</dbReference>
<evidence type="ECO:0000313" key="3">
    <source>
        <dbReference type="Proteomes" id="UP000564885"/>
    </source>
</evidence>
<reference evidence="2 3" key="1">
    <citation type="submission" date="2020-04" db="EMBL/GenBank/DDBJ databases">
        <title>Enterovirga sp. isolate from soil.</title>
        <authorList>
            <person name="Chea S."/>
            <person name="Kim D.-U."/>
        </authorList>
    </citation>
    <scope>NUCLEOTIDE SEQUENCE [LARGE SCALE GENOMIC DNA]</scope>
    <source>
        <strain evidence="2 3">DB1703</strain>
    </source>
</reference>
<dbReference type="InterPro" id="IPR029060">
    <property type="entry name" value="PIN-like_dom_sf"/>
</dbReference>
<evidence type="ECO:0000259" key="1">
    <source>
        <dbReference type="Pfam" id="PF01850"/>
    </source>
</evidence>
<dbReference type="EMBL" id="JABEPP010000003">
    <property type="protein sequence ID" value="NNM73442.1"/>
    <property type="molecule type" value="Genomic_DNA"/>
</dbReference>
<protein>
    <submittedName>
        <fullName evidence="2">Type II toxin-antitoxin system VapC family toxin</fullName>
    </submittedName>
</protein>
<dbReference type="SUPFAM" id="SSF88723">
    <property type="entry name" value="PIN domain-like"/>
    <property type="match status" value="1"/>
</dbReference>
<sequence>MRLLLDSHTLLWWLTDDSRLSAAADAALADAGNSGLVSAASAWEIATKHRIGRLPDAAALVRHFQQVVIDEGFEPLSVTVQHAELAGTMDGSHKDPFDRMLVAQALVENLVLVSNESAFDAFGVTRLW</sequence>
<dbReference type="Proteomes" id="UP000564885">
    <property type="component" value="Unassembled WGS sequence"/>
</dbReference>
<feature type="domain" description="PIN" evidence="1">
    <location>
        <begin position="4"/>
        <end position="121"/>
    </location>
</feature>
<evidence type="ECO:0000313" key="2">
    <source>
        <dbReference type="EMBL" id="NNM73442.1"/>
    </source>
</evidence>
<accession>A0A849I241</accession>
<dbReference type="CDD" id="cd09872">
    <property type="entry name" value="PIN_Sll0205-like"/>
    <property type="match status" value="1"/>
</dbReference>
<name>A0A849I241_9HYPH</name>